<dbReference type="InterPro" id="IPR015943">
    <property type="entry name" value="WD40/YVTN_repeat-like_dom_sf"/>
</dbReference>
<protein>
    <recommendedName>
        <fullName evidence="7">WD repeat-containing protein 49-like</fullName>
    </recommendedName>
</protein>
<sequence length="1055" mass="117707">METKREAGLLESRLSLEDYEKLQSLFLGDSGAGVSFSRAEFIEQAWSAVRRGSREEYGLLFDSVVVTQEQHSLLLDSADERGERAVDWERLTSFLLIGLSEKEENERAATVPRWRPPRTLTPPHRDPIQQVVYLRSSGRYLSVSKGGTLGVWAGEDFALLQTHRLHNDSVRPKDLWVTAMVVLHNVHKIAVSFTSKEVCFYDLLSKQQFSCQYKLQGLRYAPLSLDYWCHPTYPAQAVLTMGDTGGQVSAICFRSAQISLFERPSPGADTESADIIKWEELVQGRHRCCYTLRHRAHGHAWVRRVRFLGSLDALLSCSTSPHSSMVIGWREREGEPLRVTAFHTEKGTNDLDHHPGMNLIATAGIDNKVLLWNPYVISKPVGVLRGHMSSVTAVRFLVGKKQLISFSKDKVLRLWDVASQLCIQRIAGIFPKTQEECHTLLFLHEERSRLLLSFNSLLILMEAKREEGRRVTSHENPVTCVLYSSLFRQVISSDSGSSVTCWLVDTGQKVKQFHRCHGDAEISTMALDGTQTRLFTAGTDGVVKIWDFNGHCHHRLNAGRDQAVDISQVLVLKRTVLVMGWERMLTVFRLHSFSQFFVQPSEWKGGVQQMLTVFRLHSFSQFFVQPSEWKGGVQHRDYVLCAAFLPPQTLVTGSYDGELTVWNNSTENALRKLRPDPERECSKAQTDSSSVCNGNGEEDSESSDGVSRLFFLPGRNGVATAGGADLVSCGGSGLVRFWNTVQSGLVAVFMAHKDTGSIIMTVSACGRYLVTADMEGTLKTWGIQEYCLLPSNGVTNEAPELLGRLRPHMDCVTHLETCLHGDRLLLLSASADCSVALSYLPGDTVGVFGQEEHWRLDGPGSVQGGEGEPREGTLSPQSPSGTDPELDSQPLKVREESRAVVETEEAGEDTGLEREELGSIIPGDCLPPSSVLGRSYKERRGLRVSDSRPGHRETPLNTDVGTFSGLRIGEVQSVGELSRPEFITHPHRYFNHRDNTSPIYPAIPANSEVVKAAFDERSLFPKELLDGEDKTIHGARKQRNREKRINARGRGRKDR</sequence>
<feature type="repeat" description="WD" evidence="3">
    <location>
        <begin position="632"/>
        <end position="672"/>
    </location>
</feature>
<dbReference type="InterPro" id="IPR001680">
    <property type="entry name" value="WD40_rpt"/>
</dbReference>
<gene>
    <name evidence="5" type="ORF">J4Q44_G00325650</name>
</gene>
<dbReference type="Proteomes" id="UP001356427">
    <property type="component" value="Unassembled WGS sequence"/>
</dbReference>
<feature type="compositionally biased region" description="Polar residues" evidence="4">
    <location>
        <begin position="683"/>
        <end position="692"/>
    </location>
</feature>
<feature type="region of interest" description="Disordered" evidence="4">
    <location>
        <begin position="1025"/>
        <end position="1055"/>
    </location>
</feature>
<feature type="repeat" description="WD" evidence="3">
    <location>
        <begin position="384"/>
        <end position="425"/>
    </location>
</feature>
<keyword evidence="2" id="KW-0677">Repeat</keyword>
<dbReference type="PROSITE" id="PS50082">
    <property type="entry name" value="WD_REPEATS_2"/>
    <property type="match status" value="3"/>
</dbReference>
<feature type="repeat" description="WD" evidence="3">
    <location>
        <begin position="522"/>
        <end position="549"/>
    </location>
</feature>
<proteinExistence type="predicted"/>
<feature type="compositionally biased region" description="Basic and acidic residues" evidence="4">
    <location>
        <begin position="892"/>
        <end position="901"/>
    </location>
</feature>
<evidence type="ECO:0000256" key="4">
    <source>
        <dbReference type="SAM" id="MobiDB-lite"/>
    </source>
</evidence>
<feature type="region of interest" description="Disordered" evidence="4">
    <location>
        <begin position="675"/>
        <end position="705"/>
    </location>
</feature>
<dbReference type="PANTHER" id="PTHR44324:SF1">
    <property type="entry name" value="WD REPEAT-CONTAINING PROTEIN 49"/>
    <property type="match status" value="1"/>
</dbReference>
<dbReference type="PROSITE" id="PS50294">
    <property type="entry name" value="WD_REPEATS_REGION"/>
    <property type="match status" value="1"/>
</dbReference>
<name>A0AAN8KR21_9TELE</name>
<organism evidence="5 6">
    <name type="scientific">Coregonus suidteri</name>
    <dbReference type="NCBI Taxonomy" id="861788"/>
    <lineage>
        <taxon>Eukaryota</taxon>
        <taxon>Metazoa</taxon>
        <taxon>Chordata</taxon>
        <taxon>Craniata</taxon>
        <taxon>Vertebrata</taxon>
        <taxon>Euteleostomi</taxon>
        <taxon>Actinopterygii</taxon>
        <taxon>Neopterygii</taxon>
        <taxon>Teleostei</taxon>
        <taxon>Protacanthopterygii</taxon>
        <taxon>Salmoniformes</taxon>
        <taxon>Salmonidae</taxon>
        <taxon>Coregoninae</taxon>
        <taxon>Coregonus</taxon>
    </lineage>
</organism>
<evidence type="ECO:0000256" key="1">
    <source>
        <dbReference type="ARBA" id="ARBA00022574"/>
    </source>
</evidence>
<dbReference type="EMBL" id="JAGTTL010000032">
    <property type="protein sequence ID" value="KAK6296423.1"/>
    <property type="molecule type" value="Genomic_DNA"/>
</dbReference>
<dbReference type="SMART" id="SM00320">
    <property type="entry name" value="WD40"/>
    <property type="match status" value="11"/>
</dbReference>
<dbReference type="Pfam" id="PF00400">
    <property type="entry name" value="WD40"/>
    <property type="match status" value="4"/>
</dbReference>
<dbReference type="PANTHER" id="PTHR44324">
    <property type="entry name" value="WD40 REPEAT DOMAIN 95"/>
    <property type="match status" value="1"/>
</dbReference>
<dbReference type="InterPro" id="IPR019775">
    <property type="entry name" value="WD40_repeat_CS"/>
</dbReference>
<feature type="compositionally biased region" description="Basic and acidic residues" evidence="4">
    <location>
        <begin position="935"/>
        <end position="954"/>
    </location>
</feature>
<dbReference type="InterPro" id="IPR036322">
    <property type="entry name" value="WD40_repeat_dom_sf"/>
</dbReference>
<dbReference type="PROSITE" id="PS00678">
    <property type="entry name" value="WD_REPEATS_1"/>
    <property type="match status" value="1"/>
</dbReference>
<keyword evidence="1 3" id="KW-0853">WD repeat</keyword>
<feature type="region of interest" description="Disordered" evidence="4">
    <location>
        <begin position="854"/>
        <end position="959"/>
    </location>
</feature>
<accession>A0AAN8KR21</accession>
<evidence type="ECO:0000313" key="5">
    <source>
        <dbReference type="EMBL" id="KAK6296423.1"/>
    </source>
</evidence>
<dbReference type="AlphaFoldDB" id="A0AAN8KR21"/>
<evidence type="ECO:0000313" key="6">
    <source>
        <dbReference type="Proteomes" id="UP001356427"/>
    </source>
</evidence>
<keyword evidence="6" id="KW-1185">Reference proteome</keyword>
<feature type="compositionally biased region" description="Basic residues" evidence="4">
    <location>
        <begin position="1033"/>
        <end position="1055"/>
    </location>
</feature>
<dbReference type="SUPFAM" id="SSF50978">
    <property type="entry name" value="WD40 repeat-like"/>
    <property type="match status" value="2"/>
</dbReference>
<comment type="caution">
    <text evidence="5">The sequence shown here is derived from an EMBL/GenBank/DDBJ whole genome shotgun (WGS) entry which is preliminary data.</text>
</comment>
<dbReference type="Gene3D" id="2.130.10.10">
    <property type="entry name" value="YVTN repeat-like/Quinoprotein amine dehydrogenase"/>
    <property type="match status" value="4"/>
</dbReference>
<dbReference type="InterPro" id="IPR051242">
    <property type="entry name" value="WD-EF-hand_domain"/>
</dbReference>
<evidence type="ECO:0000256" key="2">
    <source>
        <dbReference type="ARBA" id="ARBA00022737"/>
    </source>
</evidence>
<evidence type="ECO:0008006" key="7">
    <source>
        <dbReference type="Google" id="ProtNLM"/>
    </source>
</evidence>
<reference evidence="5 6" key="1">
    <citation type="submission" date="2021-04" db="EMBL/GenBank/DDBJ databases">
        <authorList>
            <person name="De Guttry C."/>
            <person name="Zahm M."/>
            <person name="Klopp C."/>
            <person name="Cabau C."/>
            <person name="Louis A."/>
            <person name="Berthelot C."/>
            <person name="Parey E."/>
            <person name="Roest Crollius H."/>
            <person name="Montfort J."/>
            <person name="Robinson-Rechavi M."/>
            <person name="Bucao C."/>
            <person name="Bouchez O."/>
            <person name="Gislard M."/>
            <person name="Lluch J."/>
            <person name="Milhes M."/>
            <person name="Lampietro C."/>
            <person name="Lopez Roques C."/>
            <person name="Donnadieu C."/>
            <person name="Braasch I."/>
            <person name="Desvignes T."/>
            <person name="Postlethwait J."/>
            <person name="Bobe J."/>
            <person name="Wedekind C."/>
            <person name="Guiguen Y."/>
        </authorList>
    </citation>
    <scope>NUCLEOTIDE SEQUENCE [LARGE SCALE GENOMIC DNA]</scope>
    <source>
        <strain evidence="5">Cs_M1</strain>
        <tissue evidence="5">Blood</tissue>
    </source>
</reference>
<evidence type="ECO:0000256" key="3">
    <source>
        <dbReference type="PROSITE-ProRule" id="PRU00221"/>
    </source>
</evidence>